<dbReference type="EC" id="3.1.3.48" evidence="3"/>
<keyword evidence="3" id="KW-0378">Hydrolase</keyword>
<reference evidence="3 4" key="1">
    <citation type="submission" date="2023-07" db="EMBL/GenBank/DDBJ databases">
        <title>Comparative genomics of wheat-associated soil bacteria to identify genetic determinants of phenazine resistance.</title>
        <authorList>
            <person name="Mouncey N."/>
        </authorList>
    </citation>
    <scope>NUCLEOTIDE SEQUENCE [LARGE SCALE GENOMIC DNA]</scope>
    <source>
        <strain evidence="3 4">W4I9-1</strain>
    </source>
</reference>
<feature type="signal peptide" evidence="1">
    <location>
        <begin position="1"/>
        <end position="20"/>
    </location>
</feature>
<evidence type="ECO:0000313" key="3">
    <source>
        <dbReference type="EMBL" id="MDQ0646870.1"/>
    </source>
</evidence>
<dbReference type="SUPFAM" id="SSF52788">
    <property type="entry name" value="Phosphotyrosine protein phosphatases I"/>
    <property type="match status" value="1"/>
</dbReference>
<evidence type="ECO:0000256" key="1">
    <source>
        <dbReference type="SAM" id="SignalP"/>
    </source>
</evidence>
<feature type="chain" id="PRO_5043689969" evidence="1">
    <location>
        <begin position="21"/>
        <end position="198"/>
    </location>
</feature>
<comment type="caution">
    <text evidence="3">The sequence shown here is derived from an EMBL/GenBank/DDBJ whole genome shotgun (WGS) entry which is preliminary data.</text>
</comment>
<dbReference type="Gene3D" id="3.40.50.2300">
    <property type="match status" value="1"/>
</dbReference>
<dbReference type="InterPro" id="IPR023485">
    <property type="entry name" value="Ptyr_pPase"/>
</dbReference>
<dbReference type="RefSeq" id="WP_307294347.1">
    <property type="nucleotide sequence ID" value="NZ_JAUSXV010000001.1"/>
</dbReference>
<keyword evidence="4" id="KW-1185">Reference proteome</keyword>
<proteinExistence type="predicted"/>
<dbReference type="AlphaFoldDB" id="A0AAW8ETW6"/>
<accession>A0AAW8ETW6</accession>
<dbReference type="GO" id="GO:0004725">
    <property type="term" value="F:protein tyrosine phosphatase activity"/>
    <property type="evidence" value="ECO:0007669"/>
    <property type="project" value="UniProtKB-EC"/>
</dbReference>
<organism evidence="3 4">
    <name type="scientific">Microbacterium natoriense</name>
    <dbReference type="NCBI Taxonomy" id="284570"/>
    <lineage>
        <taxon>Bacteria</taxon>
        <taxon>Bacillati</taxon>
        <taxon>Actinomycetota</taxon>
        <taxon>Actinomycetes</taxon>
        <taxon>Micrococcales</taxon>
        <taxon>Microbacteriaceae</taxon>
        <taxon>Microbacterium</taxon>
    </lineage>
</organism>
<dbReference type="Proteomes" id="UP001244427">
    <property type="component" value="Unassembled WGS sequence"/>
</dbReference>
<evidence type="ECO:0000259" key="2">
    <source>
        <dbReference type="SMART" id="SM00226"/>
    </source>
</evidence>
<feature type="domain" description="Phosphotyrosine protein phosphatase I" evidence="2">
    <location>
        <begin position="3"/>
        <end position="150"/>
    </location>
</feature>
<dbReference type="InterPro" id="IPR036196">
    <property type="entry name" value="Ptyr_pPase_sf"/>
</dbReference>
<keyword evidence="1" id="KW-0732">Signal</keyword>
<evidence type="ECO:0000313" key="4">
    <source>
        <dbReference type="Proteomes" id="UP001244427"/>
    </source>
</evidence>
<protein>
    <submittedName>
        <fullName evidence="3">Protein-tyrosine phosphatase</fullName>
        <ecNumber evidence="3">3.1.3.48</ecNumber>
    </submittedName>
</protein>
<gene>
    <name evidence="3" type="ORF">QFZ53_001066</name>
</gene>
<dbReference type="SMART" id="SM00226">
    <property type="entry name" value="LMWPc"/>
    <property type="match status" value="1"/>
</dbReference>
<name>A0AAW8ETW6_9MICO</name>
<sequence length="198" mass="20958">MVARVLFVCAQNICRSPLMAAAFSQAIAASPVEGRIDWSVDSAGVDADPGRRACRVAAEVVTGVAGHRSSLLTPTMLDDADLVIAASLAERAAIARLRPAARTRAFTLREALLLDSGGPIVAEGLPQYAAALDARRGTVEPPRAPAFRWRRDRGNPLDVVDVHTFGSRPHHRGLTSAAEDAALLARRVLRALDPASAL</sequence>
<dbReference type="EMBL" id="JAUSXV010000001">
    <property type="protein sequence ID" value="MDQ0646870.1"/>
    <property type="molecule type" value="Genomic_DNA"/>
</dbReference>
<dbReference type="Pfam" id="PF01451">
    <property type="entry name" value="LMWPc"/>
    <property type="match status" value="1"/>
</dbReference>